<evidence type="ECO:0000256" key="1">
    <source>
        <dbReference type="SAM" id="MobiDB-lite"/>
    </source>
</evidence>
<organism evidence="2 3">
    <name type="scientific">Cronartium quercuum f. sp. fusiforme G11</name>
    <dbReference type="NCBI Taxonomy" id="708437"/>
    <lineage>
        <taxon>Eukaryota</taxon>
        <taxon>Fungi</taxon>
        <taxon>Dikarya</taxon>
        <taxon>Basidiomycota</taxon>
        <taxon>Pucciniomycotina</taxon>
        <taxon>Pucciniomycetes</taxon>
        <taxon>Pucciniales</taxon>
        <taxon>Coleosporiaceae</taxon>
        <taxon>Cronartium</taxon>
    </lineage>
</organism>
<dbReference type="AlphaFoldDB" id="A0A9P6N628"/>
<evidence type="ECO:0000313" key="3">
    <source>
        <dbReference type="Proteomes" id="UP000886653"/>
    </source>
</evidence>
<accession>A0A9P6N628</accession>
<sequence>MNKKLVDIITKTFTNYTDSFKSINRKTCDSEDSDSNLILCPYVILNQDQSLNKLDPIDKDPDFVYDDESFELDSDSDDHSLAETSPPAMLSKRSDL</sequence>
<dbReference type="EMBL" id="MU167474">
    <property type="protein sequence ID" value="KAG0140114.1"/>
    <property type="molecule type" value="Genomic_DNA"/>
</dbReference>
<comment type="caution">
    <text evidence="2">The sequence shown here is derived from an EMBL/GenBank/DDBJ whole genome shotgun (WGS) entry which is preliminary data.</text>
</comment>
<feature type="region of interest" description="Disordered" evidence="1">
    <location>
        <begin position="68"/>
        <end position="96"/>
    </location>
</feature>
<name>A0A9P6N628_9BASI</name>
<proteinExistence type="predicted"/>
<protein>
    <submittedName>
        <fullName evidence="2">Uncharacterized protein</fullName>
    </submittedName>
</protein>
<reference evidence="2" key="1">
    <citation type="submission" date="2013-11" db="EMBL/GenBank/DDBJ databases">
        <title>Genome sequence of the fusiform rust pathogen reveals effectors for host alternation and coevolution with pine.</title>
        <authorList>
            <consortium name="DOE Joint Genome Institute"/>
            <person name="Smith K."/>
            <person name="Pendleton A."/>
            <person name="Kubisiak T."/>
            <person name="Anderson C."/>
            <person name="Salamov A."/>
            <person name="Aerts A."/>
            <person name="Riley R."/>
            <person name="Clum A."/>
            <person name="Lindquist E."/>
            <person name="Ence D."/>
            <person name="Campbell M."/>
            <person name="Kronenberg Z."/>
            <person name="Feau N."/>
            <person name="Dhillon B."/>
            <person name="Hamelin R."/>
            <person name="Burleigh J."/>
            <person name="Smith J."/>
            <person name="Yandell M."/>
            <person name="Nelson C."/>
            <person name="Grigoriev I."/>
            <person name="Davis J."/>
        </authorList>
    </citation>
    <scope>NUCLEOTIDE SEQUENCE</scope>
    <source>
        <strain evidence="2">G11</strain>
    </source>
</reference>
<dbReference type="Proteomes" id="UP000886653">
    <property type="component" value="Unassembled WGS sequence"/>
</dbReference>
<evidence type="ECO:0000313" key="2">
    <source>
        <dbReference type="EMBL" id="KAG0140114.1"/>
    </source>
</evidence>
<gene>
    <name evidence="2" type="ORF">CROQUDRAFT_100574</name>
</gene>
<keyword evidence="3" id="KW-1185">Reference proteome</keyword>